<feature type="domain" description="RagB/SusD" evidence="6">
    <location>
        <begin position="292"/>
        <end position="525"/>
    </location>
</feature>
<dbReference type="SUPFAM" id="SSF48452">
    <property type="entry name" value="TPR-like"/>
    <property type="match status" value="1"/>
</dbReference>
<proteinExistence type="inferred from homology"/>
<keyword evidence="5" id="KW-0998">Cell outer membrane</keyword>
<dbReference type="InterPro" id="IPR011990">
    <property type="entry name" value="TPR-like_helical_dom_sf"/>
</dbReference>
<evidence type="ECO:0000256" key="5">
    <source>
        <dbReference type="ARBA" id="ARBA00023237"/>
    </source>
</evidence>
<dbReference type="InterPro" id="IPR012944">
    <property type="entry name" value="SusD_RagB_dom"/>
</dbReference>
<evidence type="ECO:0000256" key="4">
    <source>
        <dbReference type="ARBA" id="ARBA00023136"/>
    </source>
</evidence>
<keyword evidence="3" id="KW-0732">Signal</keyword>
<evidence type="ECO:0000259" key="6">
    <source>
        <dbReference type="Pfam" id="PF07980"/>
    </source>
</evidence>
<evidence type="ECO:0000256" key="3">
    <source>
        <dbReference type="ARBA" id="ARBA00022729"/>
    </source>
</evidence>
<keyword evidence="9" id="KW-1185">Reference proteome</keyword>
<accession>A0ABY3YGX4</accession>
<dbReference type="Pfam" id="PF14322">
    <property type="entry name" value="SusD-like_3"/>
    <property type="match status" value="1"/>
</dbReference>
<evidence type="ECO:0000313" key="9">
    <source>
        <dbReference type="Proteomes" id="UP000829476"/>
    </source>
</evidence>
<dbReference type="Proteomes" id="UP000829476">
    <property type="component" value="Chromosome"/>
</dbReference>
<evidence type="ECO:0000256" key="1">
    <source>
        <dbReference type="ARBA" id="ARBA00004442"/>
    </source>
</evidence>
<dbReference type="InterPro" id="IPR033985">
    <property type="entry name" value="SusD-like_N"/>
</dbReference>
<evidence type="ECO:0000259" key="7">
    <source>
        <dbReference type="Pfam" id="PF14322"/>
    </source>
</evidence>
<evidence type="ECO:0000256" key="2">
    <source>
        <dbReference type="ARBA" id="ARBA00006275"/>
    </source>
</evidence>
<gene>
    <name evidence="8" type="ORF">MQE36_08975</name>
</gene>
<organism evidence="8 9">
    <name type="scientific">Zhouia spongiae</name>
    <dbReference type="NCBI Taxonomy" id="2202721"/>
    <lineage>
        <taxon>Bacteria</taxon>
        <taxon>Pseudomonadati</taxon>
        <taxon>Bacteroidota</taxon>
        <taxon>Flavobacteriia</taxon>
        <taxon>Flavobacteriales</taxon>
        <taxon>Flavobacteriaceae</taxon>
        <taxon>Zhouia</taxon>
    </lineage>
</organism>
<dbReference type="RefSeq" id="WP_242935643.1">
    <property type="nucleotide sequence ID" value="NZ_CP094326.1"/>
</dbReference>
<comment type="similarity">
    <text evidence="2">Belongs to the SusD family.</text>
</comment>
<protein>
    <submittedName>
        <fullName evidence="8">RagB/SusD family nutrient uptake outer membrane protein</fullName>
    </submittedName>
</protein>
<sequence length="525" mass="59517">MNSRMRNIFKCLLFSIVFWGCDNDILDQQPLTEISQDAYFNDVSQVETGLTGVYSTLTDYYFDGSWPFTWGSSPYAPAQLDMMTDNGYTRYDYCGAKTISTAGINATTHGVVGNLYAHCYKGIQRANFFKEVVETVDFLSDNEKNKFLAEALFLRAFFYYQLARTYGNVPLVLTTEVDQENPIGNLPAGQEAQQRTLVLEQVVDDLNFAATHLPDEIFTGRAVKGSAQALQMHAYLLMENYAKVVEVGESFIGNTVHDLSPSYSDIFIKSGQADNKEILFSIQWNAPTNYPNPGPNRTIGAWQGAQPFYDLISDYEDNSGNLVARPLPSEGDSQVDDYQNMDPRFDMTFVVLGGNWEGITANETFTPGDNETGYGIKKFMPVPFENDLATNVISDQDWVILRYADVLLMYAEAKNEVDGPTAEVYDAINTVRSRPDVLMPDLPDGLTQTEMRTRIRRERRVELALENWRYFDLRRWGIANTELNDDMPLTNGTSFTLVYQPHYEFWPIPENAFNKNTNLNQNTGY</sequence>
<reference evidence="8 9" key="1">
    <citation type="journal article" date="2018" name="Int. J. Syst. Evol. Microbiol.">
        <title>Zhouia spongiae sp. nov., isolated from a marine sponge.</title>
        <authorList>
            <person name="Zhuang L."/>
            <person name="Lin B."/>
            <person name="Qin F."/>
            <person name="Luo L."/>
        </authorList>
    </citation>
    <scope>NUCLEOTIDE SEQUENCE [LARGE SCALE GENOMIC DNA]</scope>
    <source>
        <strain evidence="8 9">HN-Y44</strain>
    </source>
</reference>
<name>A0ABY3YGX4_9FLAO</name>
<dbReference type="Pfam" id="PF07980">
    <property type="entry name" value="SusD_RagB"/>
    <property type="match status" value="1"/>
</dbReference>
<feature type="domain" description="SusD-like N-terminal" evidence="7">
    <location>
        <begin position="108"/>
        <end position="229"/>
    </location>
</feature>
<evidence type="ECO:0000313" key="8">
    <source>
        <dbReference type="EMBL" id="UNY97229.1"/>
    </source>
</evidence>
<dbReference type="Gene3D" id="1.25.40.390">
    <property type="match status" value="1"/>
</dbReference>
<dbReference type="EMBL" id="CP094326">
    <property type="protein sequence ID" value="UNY97229.1"/>
    <property type="molecule type" value="Genomic_DNA"/>
</dbReference>
<keyword evidence="4" id="KW-0472">Membrane</keyword>
<comment type="subcellular location">
    <subcellularLocation>
        <location evidence="1">Cell outer membrane</location>
    </subcellularLocation>
</comment>